<evidence type="ECO:0000313" key="4">
    <source>
        <dbReference type="EMBL" id="CBL57918.1"/>
    </source>
</evidence>
<dbReference type="SUPFAM" id="SSF53807">
    <property type="entry name" value="Helical backbone' metal receptor"/>
    <property type="match status" value="1"/>
</dbReference>
<name>D7GHA7_PROFC</name>
<feature type="domain" description="Fe/B12 periplasmic-binding" evidence="3">
    <location>
        <begin position="116"/>
        <end position="387"/>
    </location>
</feature>
<proteinExistence type="inferred from homology"/>
<accession>D7GHA7</accession>
<dbReference type="InterPro" id="IPR050902">
    <property type="entry name" value="ABC_Transporter_SBP"/>
</dbReference>
<dbReference type="PANTHER" id="PTHR30535:SF7">
    <property type="entry name" value="IRON(III) DICITRATE-BINDING PROTEIN"/>
    <property type="match status" value="1"/>
</dbReference>
<protein>
    <submittedName>
        <fullName evidence="4">Iron transport system substrate-binding protein ABC transporter</fullName>
    </submittedName>
</protein>
<dbReference type="PANTHER" id="PTHR30535">
    <property type="entry name" value="VITAMIN B12-BINDING PROTEIN"/>
    <property type="match status" value="1"/>
</dbReference>
<sequence length="387" mass="40404">MTPSPKTKPNALVTVGPAKGPSGRFRNVRVLTSQFPAPEFRAFKLWALKLCAPQRRPPPAGPLPPGGPGPRPGIAATGCAGAPGSGSSSASATGGAFPVSVNNCGRTVTVKQQPTRAVALNQGAIEEALALGVQKQMAGTAYLDDKVADKYKDAYASIPVLADKYPTKEVFAQAKPDFALASYASAFSDKAVGTRDELEQQGIPTYLDPFACDNKADRAQVSFDNVWSSLGDIAKLFGQPGNATTVIDAQKTELDAVKQAKAGDGQKVFWWDSQTDTPFTGGNAGGPALVMQAVGATNAFADVDGAWANVPWEKVVAADPDVIVLADASWSTAQSKIDYISNDPALKNLKAVQNKRFITVPFSQTTPGATLVDGAKSVSDQLAALPR</sequence>
<dbReference type="AlphaFoldDB" id="D7GHA7"/>
<evidence type="ECO:0000256" key="1">
    <source>
        <dbReference type="ARBA" id="ARBA00008814"/>
    </source>
</evidence>
<evidence type="ECO:0000313" key="5">
    <source>
        <dbReference type="Proteomes" id="UP000000936"/>
    </source>
</evidence>
<dbReference type="eggNOG" id="COG0614">
    <property type="taxonomic scope" value="Bacteria"/>
</dbReference>
<evidence type="ECO:0000259" key="3">
    <source>
        <dbReference type="PROSITE" id="PS50983"/>
    </source>
</evidence>
<reference evidence="4 5" key="1">
    <citation type="journal article" date="2010" name="PLoS ONE">
        <title>The complete genome of Propionibacterium freudenreichii CIRM-BIA1, a hardy actinobacterium with food and probiotic applications.</title>
        <authorList>
            <person name="Falentin H."/>
            <person name="Deutsch S.M."/>
            <person name="Jan G."/>
            <person name="Loux V."/>
            <person name="Thierry A."/>
            <person name="Parayre S."/>
            <person name="Maillard M.B."/>
            <person name="Dherbecourt J."/>
            <person name="Cousin F.J."/>
            <person name="Jardin J."/>
            <person name="Siguier P."/>
            <person name="Couloux A."/>
            <person name="Barbe V."/>
            <person name="Vacherie B."/>
            <person name="Wincker P."/>
            <person name="Gibrat J.F."/>
            <person name="Gaillardin C."/>
            <person name="Lortal S."/>
        </authorList>
    </citation>
    <scope>NUCLEOTIDE SEQUENCE [LARGE SCALE GENOMIC DNA]</scope>
    <source>
        <strain evidence="5">ATCC 9614 / DSM 4902 / CIP 103027 / NCIMB 8099 / CIRM-BIA1</strain>
    </source>
</reference>
<dbReference type="HOGENOM" id="CLU_038034_7_2_11"/>
<feature type="compositionally biased region" description="Pro residues" evidence="2">
    <location>
        <begin position="56"/>
        <end position="71"/>
    </location>
</feature>
<feature type="region of interest" description="Disordered" evidence="2">
    <location>
        <begin position="56"/>
        <end position="92"/>
    </location>
</feature>
<dbReference type="KEGG" id="pfr:PFREUD_24020"/>
<dbReference type="InterPro" id="IPR002491">
    <property type="entry name" value="ABC_transptr_periplasmic_BD"/>
</dbReference>
<dbReference type="EMBL" id="FN806773">
    <property type="protein sequence ID" value="CBL57918.1"/>
    <property type="molecule type" value="Genomic_DNA"/>
</dbReference>
<feature type="compositionally biased region" description="Low complexity" evidence="2">
    <location>
        <begin position="72"/>
        <end position="92"/>
    </location>
</feature>
<dbReference type="STRING" id="754252.PFREUD_24020"/>
<evidence type="ECO:0000256" key="2">
    <source>
        <dbReference type="SAM" id="MobiDB-lite"/>
    </source>
</evidence>
<dbReference type="RefSeq" id="WP_013162229.1">
    <property type="nucleotide sequence ID" value="NC_014215.1"/>
</dbReference>
<gene>
    <name evidence="4" type="primary">fepC2</name>
    <name evidence="4" type="ordered locus">PFREUD_24020</name>
</gene>
<organism evidence="4 5">
    <name type="scientific">Propionibacterium freudenreichii subsp. shermanii (strain ATCC 9614 / DSM 4902 / CIP 103027 / NCIMB 8099 / CIRM-BIA1)</name>
    <dbReference type="NCBI Taxonomy" id="754252"/>
    <lineage>
        <taxon>Bacteria</taxon>
        <taxon>Bacillati</taxon>
        <taxon>Actinomycetota</taxon>
        <taxon>Actinomycetes</taxon>
        <taxon>Propionibacteriales</taxon>
        <taxon>Propionibacteriaceae</taxon>
        <taxon>Propionibacterium</taxon>
    </lineage>
</organism>
<dbReference type="Proteomes" id="UP000000936">
    <property type="component" value="Chromosome"/>
</dbReference>
<dbReference type="Pfam" id="PF01497">
    <property type="entry name" value="Peripla_BP_2"/>
    <property type="match status" value="1"/>
</dbReference>
<feature type="region of interest" description="Disordered" evidence="2">
    <location>
        <begin position="1"/>
        <end position="22"/>
    </location>
</feature>
<dbReference type="PROSITE" id="PS50983">
    <property type="entry name" value="FE_B12_PBP"/>
    <property type="match status" value="1"/>
</dbReference>
<keyword evidence="5" id="KW-1185">Reference proteome</keyword>
<dbReference type="Gene3D" id="3.40.50.1980">
    <property type="entry name" value="Nitrogenase molybdenum iron protein domain"/>
    <property type="match status" value="2"/>
</dbReference>
<comment type="similarity">
    <text evidence="1">Belongs to the bacterial solute-binding protein 8 family.</text>
</comment>